<evidence type="ECO:0000313" key="2">
    <source>
        <dbReference type="Proteomes" id="UP000887116"/>
    </source>
</evidence>
<organism evidence="1 2">
    <name type="scientific">Trichonephila clavata</name>
    <name type="common">Joro spider</name>
    <name type="synonym">Nephila clavata</name>
    <dbReference type="NCBI Taxonomy" id="2740835"/>
    <lineage>
        <taxon>Eukaryota</taxon>
        <taxon>Metazoa</taxon>
        <taxon>Ecdysozoa</taxon>
        <taxon>Arthropoda</taxon>
        <taxon>Chelicerata</taxon>
        <taxon>Arachnida</taxon>
        <taxon>Araneae</taxon>
        <taxon>Araneomorphae</taxon>
        <taxon>Entelegynae</taxon>
        <taxon>Araneoidea</taxon>
        <taxon>Nephilidae</taxon>
        <taxon>Trichonephila</taxon>
    </lineage>
</organism>
<protein>
    <submittedName>
        <fullName evidence="1">Uncharacterized protein</fullName>
    </submittedName>
</protein>
<comment type="caution">
    <text evidence="1">The sequence shown here is derived from an EMBL/GenBank/DDBJ whole genome shotgun (WGS) entry which is preliminary data.</text>
</comment>
<sequence length="96" mass="11058">MQTESLLKKCKPKLTPKGAIIEEISSTTTILFRYQCRLAFTAKDGLVQSAEDIYVCCSANSMERFNSMHICYFTMASTNDYLKPIFLRNTDISKRW</sequence>
<name>A0A8X6H4S9_TRICU</name>
<dbReference type="EMBL" id="BMAO01037273">
    <property type="protein sequence ID" value="GFR16574.1"/>
    <property type="molecule type" value="Genomic_DNA"/>
</dbReference>
<accession>A0A8X6H4S9</accession>
<evidence type="ECO:0000313" key="1">
    <source>
        <dbReference type="EMBL" id="GFR16574.1"/>
    </source>
</evidence>
<gene>
    <name evidence="1" type="ORF">TNCT_576161</name>
</gene>
<keyword evidence="2" id="KW-1185">Reference proteome</keyword>
<reference evidence="1" key="1">
    <citation type="submission" date="2020-07" db="EMBL/GenBank/DDBJ databases">
        <title>Multicomponent nature underlies the extraordinary mechanical properties of spider dragline silk.</title>
        <authorList>
            <person name="Kono N."/>
            <person name="Nakamura H."/>
            <person name="Mori M."/>
            <person name="Yoshida Y."/>
            <person name="Ohtoshi R."/>
            <person name="Malay A.D."/>
            <person name="Moran D.A.P."/>
            <person name="Tomita M."/>
            <person name="Numata K."/>
            <person name="Arakawa K."/>
        </authorList>
    </citation>
    <scope>NUCLEOTIDE SEQUENCE</scope>
</reference>
<dbReference type="AlphaFoldDB" id="A0A8X6H4S9"/>
<proteinExistence type="predicted"/>
<dbReference type="Proteomes" id="UP000887116">
    <property type="component" value="Unassembled WGS sequence"/>
</dbReference>